<dbReference type="AlphaFoldDB" id="G0U6Y4"/>
<accession>G0U6Y4</accession>
<name>G0U6Y4_TRYVY</name>
<sequence length="111" mass="12970">MTIIQSTRIQGCGFACSGLSYHWEQFFHLALRYPTMDDRSHVEDGEAMRTVAVSFGQFRLLYSRSYFQYFRSTSHSSMCIYIGKQYGCAYTFFLLYFCVRISEVVKEGMNV</sequence>
<dbReference type="EMBL" id="HE573026">
    <property type="protein sequence ID" value="CCC51641.1"/>
    <property type="molecule type" value="Genomic_DNA"/>
</dbReference>
<protein>
    <submittedName>
        <fullName evidence="1">Uncharacterized protein</fullName>
    </submittedName>
</protein>
<organism evidence="1">
    <name type="scientific">Trypanosoma vivax (strain Y486)</name>
    <dbReference type="NCBI Taxonomy" id="1055687"/>
    <lineage>
        <taxon>Eukaryota</taxon>
        <taxon>Discoba</taxon>
        <taxon>Euglenozoa</taxon>
        <taxon>Kinetoplastea</taxon>
        <taxon>Metakinetoplastina</taxon>
        <taxon>Trypanosomatida</taxon>
        <taxon>Trypanosomatidae</taxon>
        <taxon>Trypanosoma</taxon>
        <taxon>Duttonella</taxon>
    </lineage>
</organism>
<evidence type="ECO:0000313" key="1">
    <source>
        <dbReference type="EMBL" id="CCC51641.1"/>
    </source>
</evidence>
<proteinExistence type="predicted"/>
<reference evidence="1" key="1">
    <citation type="journal article" date="2012" name="Proc. Natl. Acad. Sci. U.S.A.">
        <title>Antigenic diversity is generated by distinct evolutionary mechanisms in African trypanosome species.</title>
        <authorList>
            <person name="Jackson A.P."/>
            <person name="Berry A."/>
            <person name="Aslett M."/>
            <person name="Allison H.C."/>
            <person name="Burton P."/>
            <person name="Vavrova-Anderson J."/>
            <person name="Brown R."/>
            <person name="Browne H."/>
            <person name="Corton N."/>
            <person name="Hauser H."/>
            <person name="Gamble J."/>
            <person name="Gilderthorp R."/>
            <person name="Marcello L."/>
            <person name="McQuillan J."/>
            <person name="Otto T.D."/>
            <person name="Quail M.A."/>
            <person name="Sanders M.J."/>
            <person name="van Tonder A."/>
            <person name="Ginger M.L."/>
            <person name="Field M.C."/>
            <person name="Barry J.D."/>
            <person name="Hertz-Fowler C."/>
            <person name="Berriman M."/>
        </authorList>
    </citation>
    <scope>NUCLEOTIDE SEQUENCE</scope>
    <source>
        <strain evidence="1">Y486</strain>
    </source>
</reference>
<dbReference type="VEuPathDB" id="TriTrypDB:TvY486_1006880"/>
<gene>
    <name evidence="1" type="ORF">TVY486_1006880</name>
</gene>